<dbReference type="OrthoDB" id="1894652at2759"/>
<organism evidence="2 3">
    <name type="scientific">Piloderma croceum (strain F 1598)</name>
    <dbReference type="NCBI Taxonomy" id="765440"/>
    <lineage>
        <taxon>Eukaryota</taxon>
        <taxon>Fungi</taxon>
        <taxon>Dikarya</taxon>
        <taxon>Basidiomycota</taxon>
        <taxon>Agaricomycotina</taxon>
        <taxon>Agaricomycetes</taxon>
        <taxon>Agaricomycetidae</taxon>
        <taxon>Atheliales</taxon>
        <taxon>Atheliaceae</taxon>
        <taxon>Piloderma</taxon>
    </lineage>
</organism>
<dbReference type="HOGENOM" id="CLU_081343_1_0_1"/>
<proteinExistence type="predicted"/>
<evidence type="ECO:0008006" key="4">
    <source>
        <dbReference type="Google" id="ProtNLM"/>
    </source>
</evidence>
<gene>
    <name evidence="2" type="ORF">PILCRDRAFT_155953</name>
</gene>
<protein>
    <recommendedName>
        <fullName evidence="4">ER membrane protein complex subunit 10</fullName>
    </recommendedName>
</protein>
<sequence>MWSAALLLSLLPLAFAEDFRILHRIHNPLGPPSPFFERGKLSLTSSASSLVASDNLGDDLLQFAETAQTLKGALYQVALKREGDEHEGQWSVSSVKACYLPKSTSETFIVHQTSDNKPFALDYFISPIPHDGSCPKRQTGSSPYELRQTSNTTLSISSPRLPPLYDDIIVCHFLETDC</sequence>
<reference evidence="2 3" key="1">
    <citation type="submission" date="2014-04" db="EMBL/GenBank/DDBJ databases">
        <authorList>
            <consortium name="DOE Joint Genome Institute"/>
            <person name="Kuo A."/>
            <person name="Tarkka M."/>
            <person name="Buscot F."/>
            <person name="Kohler A."/>
            <person name="Nagy L.G."/>
            <person name="Floudas D."/>
            <person name="Copeland A."/>
            <person name="Barry K.W."/>
            <person name="Cichocki N."/>
            <person name="Veneault-Fourrey C."/>
            <person name="LaButti K."/>
            <person name="Lindquist E.A."/>
            <person name="Lipzen A."/>
            <person name="Lundell T."/>
            <person name="Morin E."/>
            <person name="Murat C."/>
            <person name="Sun H."/>
            <person name="Tunlid A."/>
            <person name="Henrissat B."/>
            <person name="Grigoriev I.V."/>
            <person name="Hibbett D.S."/>
            <person name="Martin F."/>
            <person name="Nordberg H.P."/>
            <person name="Cantor M.N."/>
            <person name="Hua S.X."/>
        </authorList>
    </citation>
    <scope>NUCLEOTIDE SEQUENCE [LARGE SCALE GENOMIC DNA]</scope>
    <source>
        <strain evidence="2 3">F 1598</strain>
    </source>
</reference>
<accession>A0A0C3CMN5</accession>
<evidence type="ECO:0000313" key="3">
    <source>
        <dbReference type="Proteomes" id="UP000054166"/>
    </source>
</evidence>
<dbReference type="InParanoid" id="A0A0C3CMN5"/>
<name>A0A0C3CMN5_PILCF</name>
<keyword evidence="3" id="KW-1185">Reference proteome</keyword>
<dbReference type="EMBL" id="KN832972">
    <property type="protein sequence ID" value="KIM90932.1"/>
    <property type="molecule type" value="Genomic_DNA"/>
</dbReference>
<evidence type="ECO:0000313" key="2">
    <source>
        <dbReference type="EMBL" id="KIM90932.1"/>
    </source>
</evidence>
<dbReference type="STRING" id="765440.A0A0C3CMN5"/>
<dbReference type="AlphaFoldDB" id="A0A0C3CMN5"/>
<dbReference type="CDD" id="cd22209">
    <property type="entry name" value="EMC10"/>
    <property type="match status" value="1"/>
</dbReference>
<reference evidence="3" key="2">
    <citation type="submission" date="2015-01" db="EMBL/GenBank/DDBJ databases">
        <title>Evolutionary Origins and Diversification of the Mycorrhizal Mutualists.</title>
        <authorList>
            <consortium name="DOE Joint Genome Institute"/>
            <consortium name="Mycorrhizal Genomics Consortium"/>
            <person name="Kohler A."/>
            <person name="Kuo A."/>
            <person name="Nagy L.G."/>
            <person name="Floudas D."/>
            <person name="Copeland A."/>
            <person name="Barry K.W."/>
            <person name="Cichocki N."/>
            <person name="Veneault-Fourrey C."/>
            <person name="LaButti K."/>
            <person name="Lindquist E.A."/>
            <person name="Lipzen A."/>
            <person name="Lundell T."/>
            <person name="Morin E."/>
            <person name="Murat C."/>
            <person name="Riley R."/>
            <person name="Ohm R."/>
            <person name="Sun H."/>
            <person name="Tunlid A."/>
            <person name="Henrissat B."/>
            <person name="Grigoriev I.V."/>
            <person name="Hibbett D.S."/>
            <person name="Martin F."/>
        </authorList>
    </citation>
    <scope>NUCLEOTIDE SEQUENCE [LARGE SCALE GENOMIC DNA]</scope>
    <source>
        <strain evidence="3">F 1598</strain>
    </source>
</reference>
<feature type="signal peptide" evidence="1">
    <location>
        <begin position="1"/>
        <end position="16"/>
    </location>
</feature>
<dbReference type="Proteomes" id="UP000054166">
    <property type="component" value="Unassembled WGS sequence"/>
</dbReference>
<keyword evidence="1" id="KW-0732">Signal</keyword>
<feature type="chain" id="PRO_5002176129" description="ER membrane protein complex subunit 10" evidence="1">
    <location>
        <begin position="17"/>
        <end position="178"/>
    </location>
</feature>
<evidence type="ECO:0000256" key="1">
    <source>
        <dbReference type="SAM" id="SignalP"/>
    </source>
</evidence>